<dbReference type="EMBL" id="JAFIQS010000009">
    <property type="protein sequence ID" value="KAG5165742.1"/>
    <property type="molecule type" value="Genomic_DNA"/>
</dbReference>
<feature type="domain" description="Ketopantoate reductase C-terminal" evidence="2">
    <location>
        <begin position="271"/>
        <end position="363"/>
    </location>
</feature>
<evidence type="ECO:0000259" key="2">
    <source>
        <dbReference type="Pfam" id="PF08546"/>
    </source>
</evidence>
<dbReference type="InterPro" id="IPR008927">
    <property type="entry name" value="6-PGluconate_DH-like_C_sf"/>
</dbReference>
<dbReference type="Gene3D" id="3.40.50.720">
    <property type="entry name" value="NAD(P)-binding Rossmann-like Domain"/>
    <property type="match status" value="1"/>
</dbReference>
<dbReference type="PANTHER" id="PTHR21708">
    <property type="entry name" value="PROBABLE 2-DEHYDROPANTOATE 2-REDUCTASE"/>
    <property type="match status" value="1"/>
</dbReference>
<name>A0A8H7XRJ9_PSICU</name>
<dbReference type="OrthoDB" id="3609at2759"/>
<dbReference type="Pfam" id="PF08546">
    <property type="entry name" value="ApbA_C"/>
    <property type="match status" value="1"/>
</dbReference>
<dbReference type="GO" id="GO:0005737">
    <property type="term" value="C:cytoplasm"/>
    <property type="evidence" value="ECO:0007669"/>
    <property type="project" value="TreeGrafter"/>
</dbReference>
<evidence type="ECO:0000313" key="3">
    <source>
        <dbReference type="EMBL" id="KAG5165742.1"/>
    </source>
</evidence>
<gene>
    <name evidence="3" type="ORF">JR316_009327</name>
</gene>
<protein>
    <recommendedName>
        <fullName evidence="4">6-phosphogluconate dehydrogenase C-terminal domain-like protein</fullName>
    </recommendedName>
</protein>
<dbReference type="InterPro" id="IPR013328">
    <property type="entry name" value="6PGD_dom2"/>
</dbReference>
<evidence type="ECO:0008006" key="4">
    <source>
        <dbReference type="Google" id="ProtNLM"/>
    </source>
</evidence>
<proteinExistence type="predicted"/>
<reference evidence="3" key="1">
    <citation type="submission" date="2021-02" db="EMBL/GenBank/DDBJ databases">
        <title>Psilocybe cubensis genome.</title>
        <authorList>
            <person name="Mckernan K.J."/>
            <person name="Crawford S."/>
            <person name="Trippe A."/>
            <person name="Kane L.T."/>
            <person name="Mclaughlin S."/>
        </authorList>
    </citation>
    <scope>NUCLEOTIDE SEQUENCE [LARGE SCALE GENOMIC DNA]</scope>
    <source>
        <strain evidence="3">MGC-MH-2018</strain>
    </source>
</reference>
<organism evidence="3">
    <name type="scientific">Psilocybe cubensis</name>
    <name type="common">Psychedelic mushroom</name>
    <name type="synonym">Stropharia cubensis</name>
    <dbReference type="NCBI Taxonomy" id="181762"/>
    <lineage>
        <taxon>Eukaryota</taxon>
        <taxon>Fungi</taxon>
        <taxon>Dikarya</taxon>
        <taxon>Basidiomycota</taxon>
        <taxon>Agaricomycotina</taxon>
        <taxon>Agaricomycetes</taxon>
        <taxon>Agaricomycetidae</taxon>
        <taxon>Agaricales</taxon>
        <taxon>Agaricineae</taxon>
        <taxon>Strophariaceae</taxon>
        <taxon>Psilocybe</taxon>
    </lineage>
</organism>
<dbReference type="InterPro" id="IPR013332">
    <property type="entry name" value="KPR_N"/>
</dbReference>
<dbReference type="Pfam" id="PF02558">
    <property type="entry name" value="ApbA"/>
    <property type="match status" value="1"/>
</dbReference>
<dbReference type="SUPFAM" id="SSF48179">
    <property type="entry name" value="6-phosphogluconate dehydrogenase C-terminal domain-like"/>
    <property type="match status" value="1"/>
</dbReference>
<dbReference type="PANTHER" id="PTHR21708:SF43">
    <property type="entry name" value="KETOPANTOATE REDUCTASE C-TERMINAL DOMAIN-CONTAINING PROTEIN"/>
    <property type="match status" value="1"/>
</dbReference>
<evidence type="ECO:0000259" key="1">
    <source>
        <dbReference type="Pfam" id="PF02558"/>
    </source>
</evidence>
<dbReference type="AlphaFoldDB" id="A0A8H7XRJ9"/>
<feature type="domain" description="Ketopantoate reductase N-terminal" evidence="1">
    <location>
        <begin position="9"/>
        <end position="174"/>
    </location>
</feature>
<dbReference type="Gene3D" id="1.10.1040.10">
    <property type="entry name" value="N-(1-d-carboxylethyl)-l-norvaline Dehydrogenase, domain 2"/>
    <property type="match status" value="1"/>
</dbReference>
<accession>A0A8H7XRJ9</accession>
<comment type="caution">
    <text evidence="3">The sequence shown here is derived from an EMBL/GenBank/DDBJ whole genome shotgun (WGS) entry which is preliminary data.</text>
</comment>
<sequence>MPNSELEDILVVGFGAVGAICSLILKTSGLVRVTVVARSNYNAVNESGVRFESNKYGTFEGWRPDRLCKSVEEAADRSYTYVLITTKAIPELVKTSHVLAPFLSAKYNDQFSQPTYVLLQNGLNVEIELYESLKALGKGDPRIISTGVWISSNLIAPNVVEHNGAFNRLALGMYRPNDFTTMVNTAEEAALLSGLASKVEAGGGIATIHPEIQRVKFMKNFWNVAFSSFSTLTRYTLPAIFRPPPSNTSEVYQPFLAPQTSELIHQFTIPSIQATLDELVVLARALGYPDSEDGIPSTLPKHVMDVTGPVHARPDSNHAPSMMLDAEKGLPIEVEVIFGEVVRMAKERNVQMPRVETLYALLLVVQNQILRKIEAEKASSL</sequence>
<dbReference type="InterPro" id="IPR013752">
    <property type="entry name" value="KPA_reductase"/>
</dbReference>
<dbReference type="InterPro" id="IPR051402">
    <property type="entry name" value="KPR-Related"/>
</dbReference>